<evidence type="ECO:0000313" key="3">
    <source>
        <dbReference type="Proteomes" id="UP000035740"/>
    </source>
</evidence>
<feature type="compositionally biased region" description="Polar residues" evidence="1">
    <location>
        <begin position="81"/>
        <end position="91"/>
    </location>
</feature>
<dbReference type="Gramene" id="KMS65257">
    <property type="protein sequence ID" value="KMS65257"/>
    <property type="gene ID" value="BVRB_037810"/>
</dbReference>
<accession>A0A0J7YNW7</accession>
<reference evidence="2 3" key="1">
    <citation type="journal article" date="2014" name="Nature">
        <title>The genome of the recently domesticated crop plant sugar beet (Beta vulgaris).</title>
        <authorList>
            <person name="Dohm J.C."/>
            <person name="Minoche A.E."/>
            <person name="Holtgrawe D."/>
            <person name="Capella-Gutierrez S."/>
            <person name="Zakrzewski F."/>
            <person name="Tafer H."/>
            <person name="Rupp O."/>
            <person name="Sorensen T.R."/>
            <person name="Stracke R."/>
            <person name="Reinhardt R."/>
            <person name="Goesmann A."/>
            <person name="Kraft T."/>
            <person name="Schulz B."/>
            <person name="Stadler P.F."/>
            <person name="Schmidt T."/>
            <person name="Gabaldon T."/>
            <person name="Lehrach H."/>
            <person name="Weisshaar B."/>
            <person name="Himmelbauer H."/>
        </authorList>
    </citation>
    <scope>NUCLEOTIDE SEQUENCE [LARGE SCALE GENOMIC DNA]</scope>
    <source>
        <tissue evidence="2">Taproot</tissue>
    </source>
</reference>
<name>A0A0J7YNW7_BETVV</name>
<dbReference type="EMBL" id="KQ111805">
    <property type="protein sequence ID" value="KMS65257.1"/>
    <property type="molecule type" value="Genomic_DNA"/>
</dbReference>
<evidence type="ECO:0000256" key="1">
    <source>
        <dbReference type="SAM" id="MobiDB-lite"/>
    </source>
</evidence>
<proteinExistence type="predicted"/>
<dbReference type="Proteomes" id="UP000035740">
    <property type="component" value="Unassembled WGS sequence"/>
</dbReference>
<feature type="region of interest" description="Disordered" evidence="1">
    <location>
        <begin position="1"/>
        <end position="91"/>
    </location>
</feature>
<sequence>SVPQPPVRASQPSRAPSPPQWVRSGSRPSPARSIQPHVVIASANRPVPSSNSNPPRPASATAIRPQQSYSRPASAAAIRPQQANSVPPQSVSLSAPVYPTNPIVFGSRPPPVSSEELFPSLDSLASAFPATPISSDFCWKSLDDAITPMDPREIQLPVIVSRRLDL</sequence>
<organism evidence="2 3">
    <name type="scientific">Beta vulgaris subsp. vulgaris</name>
    <name type="common">Beet</name>
    <dbReference type="NCBI Taxonomy" id="3555"/>
    <lineage>
        <taxon>Eukaryota</taxon>
        <taxon>Viridiplantae</taxon>
        <taxon>Streptophyta</taxon>
        <taxon>Embryophyta</taxon>
        <taxon>Tracheophyta</taxon>
        <taxon>Spermatophyta</taxon>
        <taxon>Magnoliopsida</taxon>
        <taxon>eudicotyledons</taxon>
        <taxon>Gunneridae</taxon>
        <taxon>Pentapetalae</taxon>
        <taxon>Caryophyllales</taxon>
        <taxon>Chenopodiaceae</taxon>
        <taxon>Betoideae</taxon>
        <taxon>Beta</taxon>
    </lineage>
</organism>
<feature type="compositionally biased region" description="Low complexity" evidence="1">
    <location>
        <begin position="41"/>
        <end position="62"/>
    </location>
</feature>
<protein>
    <submittedName>
        <fullName evidence="2">Uncharacterized protein</fullName>
    </submittedName>
</protein>
<feature type="non-terminal residue" evidence="2">
    <location>
        <position position="1"/>
    </location>
</feature>
<keyword evidence="3" id="KW-1185">Reference proteome</keyword>
<feature type="non-terminal residue" evidence="2">
    <location>
        <position position="166"/>
    </location>
</feature>
<gene>
    <name evidence="2" type="ORF">BVRB_037810</name>
</gene>
<dbReference type="AlphaFoldDB" id="A0A0J7YNW7"/>
<evidence type="ECO:0000313" key="2">
    <source>
        <dbReference type="EMBL" id="KMS65257.1"/>
    </source>
</evidence>